<proteinExistence type="inferred from homology"/>
<evidence type="ECO:0000256" key="12">
    <source>
        <dbReference type="ARBA" id="ARBA00023014"/>
    </source>
</evidence>
<evidence type="ECO:0000256" key="3">
    <source>
        <dbReference type="ARBA" id="ARBA00008207"/>
    </source>
</evidence>
<evidence type="ECO:0000256" key="7">
    <source>
        <dbReference type="ARBA" id="ARBA00022694"/>
    </source>
</evidence>
<dbReference type="InterPro" id="IPR003828">
    <property type="entry name" value="QueH"/>
</dbReference>
<evidence type="ECO:0000256" key="16">
    <source>
        <dbReference type="ARBA" id="ARBA00047415"/>
    </source>
</evidence>
<feature type="binding site" evidence="17">
    <location>
        <position position="31"/>
    </location>
    <ligand>
        <name>[4Fe-4S] cluster</name>
        <dbReference type="ChEBI" id="CHEBI:49883"/>
    </ligand>
</feature>
<comment type="caution">
    <text evidence="18">The sequence shown here is derived from an EMBL/GenBank/DDBJ whole genome shotgun (WGS) entry which is preliminary data.</text>
</comment>
<dbReference type="GO" id="GO:0046872">
    <property type="term" value="F:metal ion binding"/>
    <property type="evidence" value="ECO:0007669"/>
    <property type="project" value="UniProtKB-KW"/>
</dbReference>
<comment type="pathway">
    <text evidence="2 17">tRNA modification; tRNA-queuosine biosynthesis.</text>
</comment>
<evidence type="ECO:0000256" key="11">
    <source>
        <dbReference type="ARBA" id="ARBA00023004"/>
    </source>
</evidence>
<keyword evidence="14 17" id="KW-0676">Redox-active center</keyword>
<gene>
    <name evidence="17" type="primary">queH</name>
    <name evidence="18" type="ORF">IAD32_08285</name>
</gene>
<dbReference type="PANTHER" id="PTHR36701:SF1">
    <property type="entry name" value="EPOXYQUEUOSINE REDUCTASE QUEH"/>
    <property type="match status" value="1"/>
</dbReference>
<feature type="binding site" evidence="17">
    <location>
        <position position="116"/>
    </location>
    <ligand>
        <name>[4Fe-4S] cluster</name>
        <dbReference type="ChEBI" id="CHEBI:49883"/>
    </ligand>
</feature>
<dbReference type="Pfam" id="PF02677">
    <property type="entry name" value="QueH"/>
    <property type="match status" value="1"/>
</dbReference>
<dbReference type="HAMAP" id="MF_02089">
    <property type="entry name" value="QueH"/>
    <property type="match status" value="1"/>
</dbReference>
<dbReference type="AlphaFoldDB" id="A0A9D1CUT4"/>
<keyword evidence="12 17" id="KW-0411">Iron-sulfur</keyword>
<feature type="binding site" evidence="17">
    <location>
        <position position="32"/>
    </location>
    <ligand>
        <name>[4Fe-4S] cluster</name>
        <dbReference type="ChEBI" id="CHEBI:49883"/>
    </ligand>
</feature>
<keyword evidence="11 17" id="KW-0408">Iron</keyword>
<evidence type="ECO:0000256" key="15">
    <source>
        <dbReference type="ARBA" id="ARBA00031446"/>
    </source>
</evidence>
<keyword evidence="10 17" id="KW-0560">Oxidoreductase</keyword>
<evidence type="ECO:0000256" key="10">
    <source>
        <dbReference type="ARBA" id="ARBA00023002"/>
    </source>
</evidence>
<evidence type="ECO:0000313" key="19">
    <source>
        <dbReference type="Proteomes" id="UP000886787"/>
    </source>
</evidence>
<feature type="binding site" evidence="17">
    <location>
        <position position="113"/>
    </location>
    <ligand>
        <name>[4Fe-4S] cluster</name>
        <dbReference type="ChEBI" id="CHEBI:49883"/>
    </ligand>
</feature>
<keyword evidence="9 17" id="KW-0671">Queuosine biosynthesis</keyword>
<evidence type="ECO:0000256" key="13">
    <source>
        <dbReference type="ARBA" id="ARBA00023157"/>
    </source>
</evidence>
<organism evidence="18 19">
    <name type="scientific">Candidatus Scatavimonas merdigallinarum</name>
    <dbReference type="NCBI Taxonomy" id="2840914"/>
    <lineage>
        <taxon>Bacteria</taxon>
        <taxon>Bacillati</taxon>
        <taxon>Bacillota</taxon>
        <taxon>Clostridia</taxon>
        <taxon>Eubacteriales</taxon>
        <taxon>Oscillospiraceae</taxon>
        <taxon>Oscillospiraceae incertae sedis</taxon>
        <taxon>Candidatus Scatavimonas</taxon>
    </lineage>
</organism>
<sequence length="214" mass="24790">MYIPNYQKEMDVLLLQLQREARVPSLLLHSCCAPCSSYVIEYLSAYFSIVVFYYNPNLYPDAEYALRSAEQKKLIADMPVKNRVRYLEGDFEKEAFYAACKGYEAENEGGERCKRCYHLRLDKTAQTAKKLGFDFFATTLTISPLKNAHTINQIGKEIEHGRQISYLCSDFKKKDGFKRSTELSALYGIYRQNYCGCVFSQRENQKKPSPVKKQ</sequence>
<evidence type="ECO:0000256" key="8">
    <source>
        <dbReference type="ARBA" id="ARBA00022723"/>
    </source>
</evidence>
<reference evidence="18" key="1">
    <citation type="submission" date="2020-10" db="EMBL/GenBank/DDBJ databases">
        <authorList>
            <person name="Gilroy R."/>
        </authorList>
    </citation>
    <scope>NUCLEOTIDE SEQUENCE</scope>
    <source>
        <strain evidence="18">ChiSjej1B19-3389</strain>
    </source>
</reference>
<keyword evidence="8 17" id="KW-0479">Metal-binding</keyword>
<dbReference type="Proteomes" id="UP000886787">
    <property type="component" value="Unassembled WGS sequence"/>
</dbReference>
<evidence type="ECO:0000256" key="9">
    <source>
        <dbReference type="ARBA" id="ARBA00022785"/>
    </source>
</evidence>
<name>A0A9D1CUT4_9FIRM</name>
<evidence type="ECO:0000313" key="18">
    <source>
        <dbReference type="EMBL" id="HIQ81262.1"/>
    </source>
</evidence>
<evidence type="ECO:0000256" key="2">
    <source>
        <dbReference type="ARBA" id="ARBA00004691"/>
    </source>
</evidence>
<evidence type="ECO:0000256" key="6">
    <source>
        <dbReference type="ARBA" id="ARBA00022485"/>
    </source>
</evidence>
<dbReference type="GO" id="GO:0051539">
    <property type="term" value="F:4 iron, 4 sulfur cluster binding"/>
    <property type="evidence" value="ECO:0007669"/>
    <property type="project" value="UniProtKB-UniRule"/>
</dbReference>
<feature type="disulfide bond" description="Redox-active" evidence="17">
    <location>
        <begin position="195"/>
        <end position="197"/>
    </location>
</feature>
<evidence type="ECO:0000256" key="1">
    <source>
        <dbReference type="ARBA" id="ARBA00002268"/>
    </source>
</evidence>
<dbReference type="EC" id="1.17.99.6" evidence="4 17"/>
<comment type="function">
    <text evidence="1 17">Catalyzes the conversion of epoxyqueuosine (oQ) to queuosine (Q), which is a hypermodified base found in the wobble positions of tRNA(Asp), tRNA(Asn), tRNA(His) and tRNA(Tyr).</text>
</comment>
<reference evidence="18" key="2">
    <citation type="journal article" date="2021" name="PeerJ">
        <title>Extensive microbial diversity within the chicken gut microbiome revealed by metagenomics and culture.</title>
        <authorList>
            <person name="Gilroy R."/>
            <person name="Ravi A."/>
            <person name="Getino M."/>
            <person name="Pursley I."/>
            <person name="Horton D.L."/>
            <person name="Alikhan N.F."/>
            <person name="Baker D."/>
            <person name="Gharbi K."/>
            <person name="Hall N."/>
            <person name="Watson M."/>
            <person name="Adriaenssens E.M."/>
            <person name="Foster-Nyarko E."/>
            <person name="Jarju S."/>
            <person name="Secka A."/>
            <person name="Antonio M."/>
            <person name="Oren A."/>
            <person name="Chaudhuri R.R."/>
            <person name="La Ragione R."/>
            <person name="Hildebrand F."/>
            <person name="Pallen M.J."/>
        </authorList>
    </citation>
    <scope>NUCLEOTIDE SEQUENCE</scope>
    <source>
        <strain evidence="18">ChiSjej1B19-3389</strain>
    </source>
</reference>
<comment type="catalytic activity">
    <reaction evidence="16 17">
        <text>epoxyqueuosine(34) in tRNA + AH2 = queuosine(34) in tRNA + A + H2O</text>
        <dbReference type="Rhea" id="RHEA:32159"/>
        <dbReference type="Rhea" id="RHEA-COMP:18571"/>
        <dbReference type="Rhea" id="RHEA-COMP:18582"/>
        <dbReference type="ChEBI" id="CHEBI:13193"/>
        <dbReference type="ChEBI" id="CHEBI:15377"/>
        <dbReference type="ChEBI" id="CHEBI:17499"/>
        <dbReference type="ChEBI" id="CHEBI:194431"/>
        <dbReference type="ChEBI" id="CHEBI:194443"/>
        <dbReference type="EC" id="1.17.99.6"/>
    </reaction>
</comment>
<keyword evidence="13 17" id="KW-1015">Disulfide bond</keyword>
<keyword evidence="7 17" id="KW-0819">tRNA processing</keyword>
<evidence type="ECO:0000256" key="14">
    <source>
        <dbReference type="ARBA" id="ARBA00023284"/>
    </source>
</evidence>
<dbReference type="EMBL" id="DVFW01000043">
    <property type="protein sequence ID" value="HIQ81262.1"/>
    <property type="molecule type" value="Genomic_DNA"/>
</dbReference>
<dbReference type="GO" id="GO:0008616">
    <property type="term" value="P:tRNA queuosine(34) biosynthetic process"/>
    <property type="evidence" value="ECO:0007669"/>
    <property type="project" value="UniProtKB-UniRule"/>
</dbReference>
<evidence type="ECO:0000256" key="17">
    <source>
        <dbReference type="HAMAP-Rule" id="MF_02089"/>
    </source>
</evidence>
<dbReference type="GO" id="GO:0052693">
    <property type="term" value="F:epoxyqueuosine reductase activity"/>
    <property type="evidence" value="ECO:0007669"/>
    <property type="project" value="UniProtKB-UniRule"/>
</dbReference>
<comment type="similarity">
    <text evidence="3 17">Belongs to the QueH family.</text>
</comment>
<protein>
    <recommendedName>
        <fullName evidence="5 17">Epoxyqueuosine reductase QueH</fullName>
        <ecNumber evidence="4 17">1.17.99.6</ecNumber>
    </recommendedName>
    <alternativeName>
        <fullName evidence="15 17">Queuosine biosynthesis protein QueH</fullName>
    </alternativeName>
</protein>
<accession>A0A9D1CUT4</accession>
<dbReference type="PANTHER" id="PTHR36701">
    <property type="entry name" value="EPOXYQUEUOSINE REDUCTASE QUEH"/>
    <property type="match status" value="1"/>
</dbReference>
<evidence type="ECO:0000256" key="4">
    <source>
        <dbReference type="ARBA" id="ARBA00012622"/>
    </source>
</evidence>
<evidence type="ECO:0000256" key="5">
    <source>
        <dbReference type="ARBA" id="ARBA00016895"/>
    </source>
</evidence>
<keyword evidence="6 17" id="KW-0004">4Fe-4S</keyword>